<keyword evidence="4" id="KW-1185">Reference proteome</keyword>
<gene>
    <name evidence="3" type="ORF">BJX66DRAFT_335011</name>
</gene>
<evidence type="ECO:0000313" key="4">
    <source>
        <dbReference type="Proteomes" id="UP001610563"/>
    </source>
</evidence>
<dbReference type="GO" id="GO:0016787">
    <property type="term" value="F:hydrolase activity"/>
    <property type="evidence" value="ECO:0007669"/>
    <property type="project" value="UniProtKB-KW"/>
</dbReference>
<accession>A0ABR4GEC1</accession>
<dbReference type="Proteomes" id="UP001610563">
    <property type="component" value="Unassembled WGS sequence"/>
</dbReference>
<dbReference type="SUPFAM" id="SSF53474">
    <property type="entry name" value="alpha/beta-Hydrolases"/>
    <property type="match status" value="1"/>
</dbReference>
<reference evidence="3 4" key="1">
    <citation type="submission" date="2024-07" db="EMBL/GenBank/DDBJ databases">
        <title>Section-level genome sequencing and comparative genomics of Aspergillus sections Usti and Cavernicolus.</title>
        <authorList>
            <consortium name="Lawrence Berkeley National Laboratory"/>
            <person name="Nybo J.L."/>
            <person name="Vesth T.C."/>
            <person name="Theobald S."/>
            <person name="Frisvad J.C."/>
            <person name="Larsen T.O."/>
            <person name="Kjaerboelling I."/>
            <person name="Rothschild-Mancinelli K."/>
            <person name="Lyhne E.K."/>
            <person name="Kogle M.E."/>
            <person name="Barry K."/>
            <person name="Clum A."/>
            <person name="Na H."/>
            <person name="Ledsgaard L."/>
            <person name="Lin J."/>
            <person name="Lipzen A."/>
            <person name="Kuo A."/>
            <person name="Riley R."/>
            <person name="Mondo S."/>
            <person name="Labutti K."/>
            <person name="Haridas S."/>
            <person name="Pangalinan J."/>
            <person name="Salamov A.A."/>
            <person name="Simmons B.A."/>
            <person name="Magnuson J.K."/>
            <person name="Chen J."/>
            <person name="Drula E."/>
            <person name="Henrissat B."/>
            <person name="Wiebenga A."/>
            <person name="Lubbers R.J."/>
            <person name="Gomes A.C."/>
            <person name="Makela M.R."/>
            <person name="Stajich J."/>
            <person name="Grigoriev I.V."/>
            <person name="Mortensen U.H."/>
            <person name="De Vries R.P."/>
            <person name="Baker S.E."/>
            <person name="Andersen M.R."/>
        </authorList>
    </citation>
    <scope>NUCLEOTIDE SEQUENCE [LARGE SCALE GENOMIC DNA]</scope>
    <source>
        <strain evidence="3 4">CBS 209.92</strain>
    </source>
</reference>
<dbReference type="Pfam" id="PF07859">
    <property type="entry name" value="Abhydrolase_3"/>
    <property type="match status" value="1"/>
</dbReference>
<evidence type="ECO:0000259" key="2">
    <source>
        <dbReference type="Pfam" id="PF07859"/>
    </source>
</evidence>
<dbReference type="EMBL" id="JBFTWV010000019">
    <property type="protein sequence ID" value="KAL2797394.1"/>
    <property type="molecule type" value="Genomic_DNA"/>
</dbReference>
<keyword evidence="1 3" id="KW-0378">Hydrolase</keyword>
<proteinExistence type="predicted"/>
<evidence type="ECO:0000313" key="3">
    <source>
        <dbReference type="EMBL" id="KAL2797394.1"/>
    </source>
</evidence>
<comment type="caution">
    <text evidence="3">The sequence shown here is derived from an EMBL/GenBank/DDBJ whole genome shotgun (WGS) entry which is preliminary data.</text>
</comment>
<dbReference type="PANTHER" id="PTHR48081:SF7">
    <property type="entry name" value="ALPHA_BETA HYDROLASE FOLD-3 DOMAIN-CONTAINING PROTEIN"/>
    <property type="match status" value="1"/>
</dbReference>
<organism evidence="3 4">
    <name type="scientific">Aspergillus keveii</name>
    <dbReference type="NCBI Taxonomy" id="714993"/>
    <lineage>
        <taxon>Eukaryota</taxon>
        <taxon>Fungi</taxon>
        <taxon>Dikarya</taxon>
        <taxon>Ascomycota</taxon>
        <taxon>Pezizomycotina</taxon>
        <taxon>Eurotiomycetes</taxon>
        <taxon>Eurotiomycetidae</taxon>
        <taxon>Eurotiales</taxon>
        <taxon>Aspergillaceae</taxon>
        <taxon>Aspergillus</taxon>
        <taxon>Aspergillus subgen. Nidulantes</taxon>
    </lineage>
</organism>
<name>A0ABR4GEC1_9EURO</name>
<sequence length="257" mass="28094">MDFQDPEHLIAAAAQARAAYEQSWQATSVSDAQAATLRDNPVKGPIWVANFTTPAPEPAQGTSRELLLSLVDELNDENVPYTLPYSQPLKFEWIGYRHNAEKDTPEPLISEEEKFQRLCAENTAPLTVLYIYGGTFALNTPSCYRKTTSLLSQQTGARVLMVHQRLAPQNPFPAALLDVFQAYLSLLAPPPGSLHKPIPPSQIVIAGDSSGSTLAFGILQTLLRLKRAEKTITFHSQTITPESALPTGLSLLSPVTE</sequence>
<evidence type="ECO:0000256" key="1">
    <source>
        <dbReference type="ARBA" id="ARBA00022801"/>
    </source>
</evidence>
<feature type="domain" description="Alpha/beta hydrolase fold-3" evidence="2">
    <location>
        <begin position="128"/>
        <end position="256"/>
    </location>
</feature>
<dbReference type="InterPro" id="IPR050300">
    <property type="entry name" value="GDXG_lipolytic_enzyme"/>
</dbReference>
<dbReference type="Gene3D" id="3.40.50.1820">
    <property type="entry name" value="alpha/beta hydrolase"/>
    <property type="match status" value="1"/>
</dbReference>
<dbReference type="InterPro" id="IPR029058">
    <property type="entry name" value="AB_hydrolase_fold"/>
</dbReference>
<protein>
    <submittedName>
        <fullName evidence="3">Alpha/beta hydrolase fold-domain-containing protein</fullName>
    </submittedName>
</protein>
<dbReference type="PANTHER" id="PTHR48081">
    <property type="entry name" value="AB HYDROLASE SUPERFAMILY PROTEIN C4A8.06C"/>
    <property type="match status" value="1"/>
</dbReference>
<dbReference type="InterPro" id="IPR013094">
    <property type="entry name" value="AB_hydrolase_3"/>
</dbReference>